<dbReference type="InterPro" id="IPR036388">
    <property type="entry name" value="WH-like_DNA-bd_sf"/>
</dbReference>
<dbReference type="InterPro" id="IPR036390">
    <property type="entry name" value="WH_DNA-bd_sf"/>
</dbReference>
<evidence type="ECO:0000256" key="3">
    <source>
        <dbReference type="ARBA" id="ARBA00023163"/>
    </source>
</evidence>
<evidence type="ECO:0000313" key="5">
    <source>
        <dbReference type="EMBL" id="MFC5952007.1"/>
    </source>
</evidence>
<keyword evidence="6" id="KW-1185">Reference proteome</keyword>
<dbReference type="EMBL" id="JBHSQK010000089">
    <property type="protein sequence ID" value="MFC5952007.1"/>
    <property type="molecule type" value="Genomic_DNA"/>
</dbReference>
<dbReference type="SMART" id="SM00345">
    <property type="entry name" value="HTH_GNTR"/>
    <property type="match status" value="1"/>
</dbReference>
<evidence type="ECO:0000259" key="4">
    <source>
        <dbReference type="PROSITE" id="PS50949"/>
    </source>
</evidence>
<organism evidence="5 6">
    <name type="scientific">Pseudonocardia lutea</name>
    <dbReference type="NCBI Taxonomy" id="2172015"/>
    <lineage>
        <taxon>Bacteria</taxon>
        <taxon>Bacillati</taxon>
        <taxon>Actinomycetota</taxon>
        <taxon>Actinomycetes</taxon>
        <taxon>Pseudonocardiales</taxon>
        <taxon>Pseudonocardiaceae</taxon>
        <taxon>Pseudonocardia</taxon>
    </lineage>
</organism>
<evidence type="ECO:0000256" key="1">
    <source>
        <dbReference type="ARBA" id="ARBA00023015"/>
    </source>
</evidence>
<name>A0ABW1II11_9PSEU</name>
<accession>A0ABW1II11</accession>
<feature type="domain" description="HTH gntR-type" evidence="4">
    <location>
        <begin position="3"/>
        <end position="71"/>
    </location>
</feature>
<dbReference type="InterPro" id="IPR000524">
    <property type="entry name" value="Tscrpt_reg_HTH_GntR"/>
</dbReference>
<proteinExistence type="predicted"/>
<sequence>MTAPSSVGDLSELLTALRGLVAARSTGSRLPAERELAVRLGVGRAVLRRALRELAHSGTIRTRAQSGSYVC</sequence>
<reference evidence="6" key="1">
    <citation type="journal article" date="2019" name="Int. J. Syst. Evol. Microbiol.">
        <title>The Global Catalogue of Microorganisms (GCM) 10K type strain sequencing project: providing services to taxonomists for standard genome sequencing and annotation.</title>
        <authorList>
            <consortium name="The Broad Institute Genomics Platform"/>
            <consortium name="The Broad Institute Genome Sequencing Center for Infectious Disease"/>
            <person name="Wu L."/>
            <person name="Ma J."/>
        </authorList>
    </citation>
    <scope>NUCLEOTIDE SEQUENCE [LARGE SCALE GENOMIC DNA]</scope>
    <source>
        <strain evidence="6">CGMCC 4.7397</strain>
    </source>
</reference>
<evidence type="ECO:0000256" key="2">
    <source>
        <dbReference type="ARBA" id="ARBA00023125"/>
    </source>
</evidence>
<keyword evidence="2" id="KW-0238">DNA-binding</keyword>
<dbReference type="PROSITE" id="PS50949">
    <property type="entry name" value="HTH_GNTR"/>
    <property type="match status" value="1"/>
</dbReference>
<dbReference type="Pfam" id="PF00392">
    <property type="entry name" value="GntR"/>
    <property type="match status" value="1"/>
</dbReference>
<keyword evidence="3" id="KW-0804">Transcription</keyword>
<dbReference type="Proteomes" id="UP001596119">
    <property type="component" value="Unassembled WGS sequence"/>
</dbReference>
<dbReference type="PRINTS" id="PR00035">
    <property type="entry name" value="HTHGNTR"/>
</dbReference>
<protein>
    <submittedName>
        <fullName evidence="5">GntR family transcriptional regulator</fullName>
    </submittedName>
</protein>
<dbReference type="RefSeq" id="WP_379570506.1">
    <property type="nucleotide sequence ID" value="NZ_JBHSQK010000089.1"/>
</dbReference>
<dbReference type="Gene3D" id="1.10.10.10">
    <property type="entry name" value="Winged helix-like DNA-binding domain superfamily/Winged helix DNA-binding domain"/>
    <property type="match status" value="1"/>
</dbReference>
<comment type="caution">
    <text evidence="5">The sequence shown here is derived from an EMBL/GenBank/DDBJ whole genome shotgun (WGS) entry which is preliminary data.</text>
</comment>
<dbReference type="SUPFAM" id="SSF46785">
    <property type="entry name" value="Winged helix' DNA-binding domain"/>
    <property type="match status" value="1"/>
</dbReference>
<gene>
    <name evidence="5" type="ORF">ACFQH9_27460</name>
</gene>
<evidence type="ECO:0000313" key="6">
    <source>
        <dbReference type="Proteomes" id="UP001596119"/>
    </source>
</evidence>
<keyword evidence="1" id="KW-0805">Transcription regulation</keyword>